<dbReference type="InterPro" id="IPR040976">
    <property type="entry name" value="Pkinase_fungal"/>
</dbReference>
<dbReference type="Pfam" id="PF17667">
    <property type="entry name" value="Pkinase_fungal"/>
    <property type="match status" value="1"/>
</dbReference>
<evidence type="ECO:0000259" key="2">
    <source>
        <dbReference type="Pfam" id="PF17667"/>
    </source>
</evidence>
<keyword evidence="4" id="KW-1185">Reference proteome</keyword>
<gene>
    <name evidence="3" type="ORF">CTheo_8096</name>
</gene>
<feature type="compositionally biased region" description="Low complexity" evidence="1">
    <location>
        <begin position="464"/>
        <end position="478"/>
    </location>
</feature>
<dbReference type="AlphaFoldDB" id="A0A5N5QAD7"/>
<sequence length="495" mass="54965">MGLATLSIGQPLDKITSLRQLLCVMYDVCALQRNLYRKANILHWDISDINILAAPTEDLESYERCTEGYDEIKYINQVLAKDREVKPKPACLVIALGNHCADRMLIVEGAKMPAAQTGTPKFIARSVSSGKVLKGLVSSKNLMPKLEGGALELCEFLDKTQHERFNRAIDDAPLLDERSPNLQFKHQLFHDAESVFWVIAWTLARSTRPVYKAEVEWHSDLKVFIDAMNSHILGPERVDPRKGLEPDLGTWRDILHRDLASMASMISQMHEYIWPEWTLRDTLDPEHAHEALMRLLLTEIVHIDDTVDIPLSIGTRSLPRLSKKPSPVPSITLQATPDGPGPSSSKKGSVSELGDAAATNPTPRRSPRLAGRGLSGDPEPRSGAQTPTGTLNLYMRQTWEGCKPLSGYEYPRHEDSTIGLCIMIEVHQRDVSRVPSRPSTTTALAEQLALSSSLNVTGNSSEEPYAPRAPISRSARSRSVPHLLPALKRLAVHML</sequence>
<dbReference type="EMBL" id="SSOP01000448">
    <property type="protein sequence ID" value="KAB5588463.1"/>
    <property type="molecule type" value="Genomic_DNA"/>
</dbReference>
<feature type="domain" description="Fungal-type protein kinase" evidence="2">
    <location>
        <begin position="6"/>
        <end position="202"/>
    </location>
</feature>
<feature type="region of interest" description="Disordered" evidence="1">
    <location>
        <begin position="455"/>
        <end position="478"/>
    </location>
</feature>
<accession>A0A5N5QAD7</accession>
<proteinExistence type="predicted"/>
<evidence type="ECO:0000313" key="3">
    <source>
        <dbReference type="EMBL" id="KAB5588463.1"/>
    </source>
</evidence>
<organism evidence="3 4">
    <name type="scientific">Ceratobasidium theobromae</name>
    <dbReference type="NCBI Taxonomy" id="1582974"/>
    <lineage>
        <taxon>Eukaryota</taxon>
        <taxon>Fungi</taxon>
        <taxon>Dikarya</taxon>
        <taxon>Basidiomycota</taxon>
        <taxon>Agaricomycotina</taxon>
        <taxon>Agaricomycetes</taxon>
        <taxon>Cantharellales</taxon>
        <taxon>Ceratobasidiaceae</taxon>
        <taxon>Ceratobasidium</taxon>
    </lineage>
</organism>
<evidence type="ECO:0000256" key="1">
    <source>
        <dbReference type="SAM" id="MobiDB-lite"/>
    </source>
</evidence>
<protein>
    <recommendedName>
        <fullName evidence="2">Fungal-type protein kinase domain-containing protein</fullName>
    </recommendedName>
</protein>
<name>A0A5N5QAD7_9AGAM</name>
<dbReference type="OrthoDB" id="5569250at2759"/>
<evidence type="ECO:0000313" key="4">
    <source>
        <dbReference type="Proteomes" id="UP000383932"/>
    </source>
</evidence>
<feature type="region of interest" description="Disordered" evidence="1">
    <location>
        <begin position="317"/>
        <end position="389"/>
    </location>
</feature>
<comment type="caution">
    <text evidence="3">The sequence shown here is derived from an EMBL/GenBank/DDBJ whole genome shotgun (WGS) entry which is preliminary data.</text>
</comment>
<dbReference type="Proteomes" id="UP000383932">
    <property type="component" value="Unassembled WGS sequence"/>
</dbReference>
<reference evidence="3 4" key="1">
    <citation type="journal article" date="2019" name="Fungal Biol. Biotechnol.">
        <title>Draft genome sequence of fastidious pathogen Ceratobasidium theobromae, which causes vascular-streak dieback in Theobroma cacao.</title>
        <authorList>
            <person name="Ali S.S."/>
            <person name="Asman A."/>
            <person name="Shao J."/>
            <person name="Firmansyah A.P."/>
            <person name="Susilo A.W."/>
            <person name="Rosmana A."/>
            <person name="McMahon P."/>
            <person name="Junaid M."/>
            <person name="Guest D."/>
            <person name="Kheng T.Y."/>
            <person name="Meinhardt L.W."/>
            <person name="Bailey B.A."/>
        </authorList>
    </citation>
    <scope>NUCLEOTIDE SEQUENCE [LARGE SCALE GENOMIC DNA]</scope>
    <source>
        <strain evidence="3 4">CT2</strain>
    </source>
</reference>